<sequence>MKRSMESVPSATLDGKRDQANARMEQALRSFSDPKSADWNRNRDHRVGQPFGLASL</sequence>
<evidence type="ECO:0000313" key="3">
    <source>
        <dbReference type="Proteomes" id="UP001057702"/>
    </source>
</evidence>
<gene>
    <name evidence="2" type="ORF">NGB36_29105</name>
</gene>
<keyword evidence="3" id="KW-1185">Reference proteome</keyword>
<evidence type="ECO:0008006" key="4">
    <source>
        <dbReference type="Google" id="ProtNLM"/>
    </source>
</evidence>
<organism evidence="2 3">
    <name type="scientific">Streptomyces humicola</name>
    <dbReference type="NCBI Taxonomy" id="2953240"/>
    <lineage>
        <taxon>Bacteria</taxon>
        <taxon>Bacillati</taxon>
        <taxon>Actinomycetota</taxon>
        <taxon>Actinomycetes</taxon>
        <taxon>Kitasatosporales</taxon>
        <taxon>Streptomycetaceae</taxon>
        <taxon>Streptomyces</taxon>
    </lineage>
</organism>
<feature type="region of interest" description="Disordered" evidence="1">
    <location>
        <begin position="1"/>
        <end position="56"/>
    </location>
</feature>
<feature type="compositionally biased region" description="Basic and acidic residues" evidence="1">
    <location>
        <begin position="35"/>
        <end position="47"/>
    </location>
</feature>
<dbReference type="Proteomes" id="UP001057702">
    <property type="component" value="Unassembled WGS sequence"/>
</dbReference>
<accession>A0ABT1Q3M5</accession>
<dbReference type="RefSeq" id="WP_255923586.1">
    <property type="nucleotide sequence ID" value="NZ_JANFNG010000036.1"/>
</dbReference>
<proteinExistence type="predicted"/>
<evidence type="ECO:0000256" key="1">
    <source>
        <dbReference type="SAM" id="MobiDB-lite"/>
    </source>
</evidence>
<comment type="caution">
    <text evidence="2">The sequence shown here is derived from an EMBL/GenBank/DDBJ whole genome shotgun (WGS) entry which is preliminary data.</text>
</comment>
<reference evidence="2" key="1">
    <citation type="submission" date="2022-06" db="EMBL/GenBank/DDBJ databases">
        <title>Draft genome sequence of Streptomyces sp. RB6PN25 isolated from peat swamp forest in Thailand.</title>
        <authorList>
            <person name="Duangmal K."/>
            <person name="Klaysubun C."/>
        </authorList>
    </citation>
    <scope>NUCLEOTIDE SEQUENCE</scope>
    <source>
        <strain evidence="2">RB6PN25</strain>
    </source>
</reference>
<protein>
    <recommendedName>
        <fullName evidence="4">Integrase</fullName>
    </recommendedName>
</protein>
<name>A0ABT1Q3M5_9ACTN</name>
<dbReference type="EMBL" id="JANFNG010000036">
    <property type="protein sequence ID" value="MCQ4084523.1"/>
    <property type="molecule type" value="Genomic_DNA"/>
</dbReference>
<evidence type="ECO:0000313" key="2">
    <source>
        <dbReference type="EMBL" id="MCQ4084523.1"/>
    </source>
</evidence>